<organism evidence="2 3">
    <name type="scientific">Microcoleus anatoxicus PTRS2</name>
    <dbReference type="NCBI Taxonomy" id="2705321"/>
    <lineage>
        <taxon>Bacteria</taxon>
        <taxon>Bacillati</taxon>
        <taxon>Cyanobacteriota</taxon>
        <taxon>Cyanophyceae</taxon>
        <taxon>Oscillatoriophycideae</taxon>
        <taxon>Oscillatoriales</taxon>
        <taxon>Microcoleaceae</taxon>
        <taxon>Microcoleus</taxon>
        <taxon>Microcoleus anatoxicus</taxon>
    </lineage>
</organism>
<accession>A0ABU8YLC8</accession>
<proteinExistence type="predicted"/>
<dbReference type="EMBL" id="JBBLXS010000103">
    <property type="protein sequence ID" value="MEK0185220.1"/>
    <property type="molecule type" value="Genomic_DNA"/>
</dbReference>
<evidence type="ECO:0000256" key="1">
    <source>
        <dbReference type="SAM" id="Phobius"/>
    </source>
</evidence>
<keyword evidence="1" id="KW-1133">Transmembrane helix</keyword>
<dbReference type="RefSeq" id="WP_340524169.1">
    <property type="nucleotide sequence ID" value="NZ_JBBLXS010000103.1"/>
</dbReference>
<comment type="caution">
    <text evidence="2">The sequence shown here is derived from an EMBL/GenBank/DDBJ whole genome shotgun (WGS) entry which is preliminary data.</text>
</comment>
<reference evidence="2 3" key="1">
    <citation type="journal article" date="2020" name="Harmful Algae">
        <title>Molecular and morphological characterization of a novel dihydroanatoxin-a producing Microcoleus species (cyanobacteria) from the Russian River, California, USA.</title>
        <authorList>
            <person name="Conklin K.Y."/>
            <person name="Stancheva R."/>
            <person name="Otten T.G."/>
            <person name="Fadness R."/>
            <person name="Boyer G.L."/>
            <person name="Read B."/>
            <person name="Zhang X."/>
            <person name="Sheath R.G."/>
        </authorList>
    </citation>
    <scope>NUCLEOTIDE SEQUENCE [LARGE SCALE GENOMIC DNA]</scope>
    <source>
        <strain evidence="2 3">PTRS2</strain>
    </source>
</reference>
<evidence type="ECO:0000313" key="3">
    <source>
        <dbReference type="Proteomes" id="UP001384579"/>
    </source>
</evidence>
<name>A0ABU8YLC8_9CYAN</name>
<sequence length="69" mass="7527">MFTQLKDVLTVPALWAFLIGIFTKNITLPETVELGLPAGVWFVIASALLLVGIRRLNNSDTTGINITNN</sequence>
<keyword evidence="1" id="KW-0472">Membrane</keyword>
<keyword evidence="1" id="KW-0812">Transmembrane</keyword>
<evidence type="ECO:0000313" key="2">
    <source>
        <dbReference type="EMBL" id="MEK0185220.1"/>
    </source>
</evidence>
<protein>
    <submittedName>
        <fullName evidence="2">Uncharacterized protein</fullName>
    </submittedName>
</protein>
<gene>
    <name evidence="2" type="ORF">WMG39_10140</name>
</gene>
<feature type="transmembrane region" description="Helical" evidence="1">
    <location>
        <begin position="34"/>
        <end position="53"/>
    </location>
</feature>
<keyword evidence="3" id="KW-1185">Reference proteome</keyword>
<dbReference type="Proteomes" id="UP001384579">
    <property type="component" value="Unassembled WGS sequence"/>
</dbReference>
<feature type="transmembrane region" description="Helical" evidence="1">
    <location>
        <begin position="7"/>
        <end position="28"/>
    </location>
</feature>